<accession>A0A9D3WT36</accession>
<evidence type="ECO:0000256" key="1">
    <source>
        <dbReference type="SAM" id="SignalP"/>
    </source>
</evidence>
<sequence>MGRARGAFVLPLPVLFVENSALFAGLPFATHPPLRRRGSQELEITKHMQEVASEAGPSSGCRREKRQLLLNAEFLHCAGLGLYCTEGVAAPPATSHSVAMRIVDPSATNAQTLLLDVTETLRELLTA</sequence>
<organism evidence="2 3">
    <name type="scientific">Mauremys mutica</name>
    <name type="common">yellowpond turtle</name>
    <dbReference type="NCBI Taxonomy" id="74926"/>
    <lineage>
        <taxon>Eukaryota</taxon>
        <taxon>Metazoa</taxon>
        <taxon>Chordata</taxon>
        <taxon>Craniata</taxon>
        <taxon>Vertebrata</taxon>
        <taxon>Euteleostomi</taxon>
        <taxon>Archelosauria</taxon>
        <taxon>Testudinata</taxon>
        <taxon>Testudines</taxon>
        <taxon>Cryptodira</taxon>
        <taxon>Durocryptodira</taxon>
        <taxon>Testudinoidea</taxon>
        <taxon>Geoemydidae</taxon>
        <taxon>Geoemydinae</taxon>
        <taxon>Mauremys</taxon>
    </lineage>
</organism>
<feature type="chain" id="PRO_5038520791" evidence="1">
    <location>
        <begin position="25"/>
        <end position="127"/>
    </location>
</feature>
<protein>
    <submittedName>
        <fullName evidence="2">Uncharacterized protein</fullName>
    </submittedName>
</protein>
<name>A0A9D3WT36_9SAUR</name>
<keyword evidence="3" id="KW-1185">Reference proteome</keyword>
<keyword evidence="1" id="KW-0732">Signal</keyword>
<dbReference type="EMBL" id="JAHDVG010000487">
    <property type="protein sequence ID" value="KAH1166240.1"/>
    <property type="molecule type" value="Genomic_DNA"/>
</dbReference>
<proteinExistence type="predicted"/>
<gene>
    <name evidence="2" type="ORF">KIL84_015412</name>
</gene>
<reference evidence="2" key="1">
    <citation type="submission" date="2021-09" db="EMBL/GenBank/DDBJ databases">
        <title>The genome of Mauremys mutica provides insights into the evolution of semi-aquatic lifestyle.</title>
        <authorList>
            <person name="Gong S."/>
            <person name="Gao Y."/>
        </authorList>
    </citation>
    <scope>NUCLEOTIDE SEQUENCE</scope>
    <source>
        <strain evidence="2">MM-2020</strain>
        <tissue evidence="2">Muscle</tissue>
    </source>
</reference>
<feature type="signal peptide" evidence="1">
    <location>
        <begin position="1"/>
        <end position="24"/>
    </location>
</feature>
<evidence type="ECO:0000313" key="2">
    <source>
        <dbReference type="EMBL" id="KAH1166240.1"/>
    </source>
</evidence>
<dbReference type="AlphaFoldDB" id="A0A9D3WT36"/>
<comment type="caution">
    <text evidence="2">The sequence shown here is derived from an EMBL/GenBank/DDBJ whole genome shotgun (WGS) entry which is preliminary data.</text>
</comment>
<evidence type="ECO:0000313" key="3">
    <source>
        <dbReference type="Proteomes" id="UP000827986"/>
    </source>
</evidence>
<dbReference type="Proteomes" id="UP000827986">
    <property type="component" value="Unassembled WGS sequence"/>
</dbReference>